<dbReference type="GO" id="GO:0003755">
    <property type="term" value="F:peptidyl-prolyl cis-trans isomerase activity"/>
    <property type="evidence" value="ECO:0007669"/>
    <property type="project" value="UniProtKB-KW"/>
</dbReference>
<comment type="catalytic activity">
    <reaction evidence="1 5">
        <text>[protein]-peptidylproline (omega=180) = [protein]-peptidylproline (omega=0)</text>
        <dbReference type="Rhea" id="RHEA:16237"/>
        <dbReference type="Rhea" id="RHEA-COMP:10747"/>
        <dbReference type="Rhea" id="RHEA-COMP:10748"/>
        <dbReference type="ChEBI" id="CHEBI:83833"/>
        <dbReference type="ChEBI" id="CHEBI:83834"/>
        <dbReference type="EC" id="5.2.1.8"/>
    </reaction>
</comment>
<name>A0A1Z5KDI7_FISSO</name>
<dbReference type="Proteomes" id="UP000198406">
    <property type="component" value="Unassembled WGS sequence"/>
</dbReference>
<keyword evidence="4 5" id="KW-0413">Isomerase</keyword>
<sequence>MRAISLSLISIALSLSQTSAFSVGDNSRRAFLAQTAGSAAALLGAQTAFAAPEVITTPSGIKYVVTKPPKEAPKSIKGDIIAIEYTGYLPNGQIFDATHAEGKKNALMFELGGNAVIDGINEMVADMGVGEKRQVIVPASLAFKDKGICVEKEGGENECLIKPGQTLVYDISLKRTSIPPP</sequence>
<evidence type="ECO:0000313" key="9">
    <source>
        <dbReference type="Proteomes" id="UP000198406"/>
    </source>
</evidence>
<evidence type="ECO:0000313" key="8">
    <source>
        <dbReference type="EMBL" id="GAX24256.1"/>
    </source>
</evidence>
<feature type="signal peptide" evidence="6">
    <location>
        <begin position="1"/>
        <end position="20"/>
    </location>
</feature>
<dbReference type="EC" id="5.2.1.8" evidence="2 5"/>
<evidence type="ECO:0000256" key="5">
    <source>
        <dbReference type="PROSITE-ProRule" id="PRU00277"/>
    </source>
</evidence>
<dbReference type="OrthoDB" id="1902587at2759"/>
<protein>
    <recommendedName>
        <fullName evidence="2 5">peptidylprolyl isomerase</fullName>
        <ecNumber evidence="2 5">5.2.1.8</ecNumber>
    </recommendedName>
</protein>
<dbReference type="InterPro" id="IPR046357">
    <property type="entry name" value="PPIase_dom_sf"/>
</dbReference>
<keyword evidence="6" id="KW-0732">Signal</keyword>
<dbReference type="PROSITE" id="PS50059">
    <property type="entry name" value="FKBP_PPIASE"/>
    <property type="match status" value="1"/>
</dbReference>
<evidence type="ECO:0000259" key="7">
    <source>
        <dbReference type="PROSITE" id="PS50059"/>
    </source>
</evidence>
<feature type="domain" description="PPIase FKBP-type" evidence="7">
    <location>
        <begin position="78"/>
        <end position="177"/>
    </location>
</feature>
<dbReference type="PROSITE" id="PS51318">
    <property type="entry name" value="TAT"/>
    <property type="match status" value="1"/>
</dbReference>
<dbReference type="EMBL" id="BDSP01000207">
    <property type="protein sequence ID" value="GAX24256.1"/>
    <property type="molecule type" value="Genomic_DNA"/>
</dbReference>
<dbReference type="InParanoid" id="A0A1Z5KDI7"/>
<evidence type="ECO:0000256" key="6">
    <source>
        <dbReference type="SAM" id="SignalP"/>
    </source>
</evidence>
<gene>
    <name evidence="8" type="ORF">FisN_4Lh042</name>
</gene>
<dbReference type="InterPro" id="IPR006311">
    <property type="entry name" value="TAT_signal"/>
</dbReference>
<evidence type="ECO:0000256" key="4">
    <source>
        <dbReference type="ARBA" id="ARBA00023235"/>
    </source>
</evidence>
<dbReference type="PANTHER" id="PTHR43811:SF19">
    <property type="entry name" value="39 KDA FK506-BINDING NUCLEAR PROTEIN"/>
    <property type="match status" value="1"/>
</dbReference>
<dbReference type="Gene3D" id="3.10.50.40">
    <property type="match status" value="1"/>
</dbReference>
<comment type="caution">
    <text evidence="8">The sequence shown here is derived from an EMBL/GenBank/DDBJ whole genome shotgun (WGS) entry which is preliminary data.</text>
</comment>
<dbReference type="AlphaFoldDB" id="A0A1Z5KDI7"/>
<keyword evidence="9" id="KW-1185">Reference proteome</keyword>
<dbReference type="PANTHER" id="PTHR43811">
    <property type="entry name" value="FKBP-TYPE PEPTIDYL-PROLYL CIS-TRANS ISOMERASE FKPA"/>
    <property type="match status" value="1"/>
</dbReference>
<proteinExistence type="predicted"/>
<organism evidence="8 9">
    <name type="scientific">Fistulifera solaris</name>
    <name type="common">Oleaginous diatom</name>
    <dbReference type="NCBI Taxonomy" id="1519565"/>
    <lineage>
        <taxon>Eukaryota</taxon>
        <taxon>Sar</taxon>
        <taxon>Stramenopiles</taxon>
        <taxon>Ochrophyta</taxon>
        <taxon>Bacillariophyta</taxon>
        <taxon>Bacillariophyceae</taxon>
        <taxon>Bacillariophycidae</taxon>
        <taxon>Naviculales</taxon>
        <taxon>Naviculaceae</taxon>
        <taxon>Fistulifera</taxon>
    </lineage>
</organism>
<accession>A0A1Z5KDI7</accession>
<dbReference type="InterPro" id="IPR001179">
    <property type="entry name" value="PPIase_FKBP_dom"/>
</dbReference>
<dbReference type="Pfam" id="PF00254">
    <property type="entry name" value="FKBP_C"/>
    <property type="match status" value="1"/>
</dbReference>
<dbReference type="SUPFAM" id="SSF54534">
    <property type="entry name" value="FKBP-like"/>
    <property type="match status" value="1"/>
</dbReference>
<evidence type="ECO:0000256" key="1">
    <source>
        <dbReference type="ARBA" id="ARBA00000971"/>
    </source>
</evidence>
<evidence type="ECO:0000256" key="3">
    <source>
        <dbReference type="ARBA" id="ARBA00023110"/>
    </source>
</evidence>
<evidence type="ECO:0000256" key="2">
    <source>
        <dbReference type="ARBA" id="ARBA00013194"/>
    </source>
</evidence>
<feature type="chain" id="PRO_5013369149" description="peptidylprolyl isomerase" evidence="6">
    <location>
        <begin position="21"/>
        <end position="181"/>
    </location>
</feature>
<reference evidence="8 9" key="1">
    <citation type="journal article" date="2015" name="Plant Cell">
        <title>Oil accumulation by the oleaginous diatom Fistulifera solaris as revealed by the genome and transcriptome.</title>
        <authorList>
            <person name="Tanaka T."/>
            <person name="Maeda Y."/>
            <person name="Veluchamy A."/>
            <person name="Tanaka M."/>
            <person name="Abida H."/>
            <person name="Marechal E."/>
            <person name="Bowler C."/>
            <person name="Muto M."/>
            <person name="Sunaga Y."/>
            <person name="Tanaka M."/>
            <person name="Yoshino T."/>
            <person name="Taniguchi T."/>
            <person name="Fukuda Y."/>
            <person name="Nemoto M."/>
            <person name="Matsumoto M."/>
            <person name="Wong P.S."/>
            <person name="Aburatani S."/>
            <person name="Fujibuchi W."/>
        </authorList>
    </citation>
    <scope>NUCLEOTIDE SEQUENCE [LARGE SCALE GENOMIC DNA]</scope>
    <source>
        <strain evidence="8 9">JPCC DA0580</strain>
    </source>
</reference>
<keyword evidence="3 5" id="KW-0697">Rotamase</keyword>